<feature type="binding site" evidence="8">
    <location>
        <position position="98"/>
    </location>
    <ligand>
        <name>Zn(2+)</name>
        <dbReference type="ChEBI" id="CHEBI:29105"/>
    </ligand>
</feature>
<keyword evidence="6 11" id="KW-0413">Isomerase</keyword>
<evidence type="ECO:0000259" key="10">
    <source>
        <dbReference type="Pfam" id="PF20511"/>
    </source>
</evidence>
<dbReference type="GO" id="GO:0009298">
    <property type="term" value="P:GDP-mannose biosynthetic process"/>
    <property type="evidence" value="ECO:0007669"/>
    <property type="project" value="InterPro"/>
</dbReference>
<evidence type="ECO:0000256" key="2">
    <source>
        <dbReference type="ARBA" id="ARBA00010772"/>
    </source>
</evidence>
<evidence type="ECO:0000256" key="9">
    <source>
        <dbReference type="SAM" id="MobiDB-lite"/>
    </source>
</evidence>
<dbReference type="GO" id="GO:0005829">
    <property type="term" value="C:cytosol"/>
    <property type="evidence" value="ECO:0007669"/>
    <property type="project" value="TreeGrafter"/>
</dbReference>
<evidence type="ECO:0000256" key="8">
    <source>
        <dbReference type="PIRSR" id="PIRSR001480-2"/>
    </source>
</evidence>
<evidence type="ECO:0000256" key="5">
    <source>
        <dbReference type="ARBA" id="ARBA00022833"/>
    </source>
</evidence>
<comment type="cofactor">
    <cofactor evidence="8">
        <name>Zn(2+)</name>
        <dbReference type="ChEBI" id="CHEBI:29105"/>
    </cofactor>
    <text evidence="8">Binds 1 zinc ion per subunit.</text>
</comment>
<comment type="similarity">
    <text evidence="2">Belongs to the mannose-6-phosphate isomerase type 1 family.</text>
</comment>
<organism evidence="11 12">
    <name type="scientific">Phycicoccus flavus</name>
    <dbReference type="NCBI Taxonomy" id="2502783"/>
    <lineage>
        <taxon>Bacteria</taxon>
        <taxon>Bacillati</taxon>
        <taxon>Actinomycetota</taxon>
        <taxon>Actinomycetes</taxon>
        <taxon>Micrococcales</taxon>
        <taxon>Intrasporangiaceae</taxon>
        <taxon>Phycicoccus</taxon>
    </lineage>
</organism>
<evidence type="ECO:0000313" key="11">
    <source>
        <dbReference type="EMBL" id="NHA66877.1"/>
    </source>
</evidence>
<dbReference type="InterPro" id="IPR011051">
    <property type="entry name" value="RmlC_Cupin_sf"/>
</dbReference>
<dbReference type="CDD" id="cd07011">
    <property type="entry name" value="cupin_PMI_type_I_N"/>
    <property type="match status" value="1"/>
</dbReference>
<gene>
    <name evidence="11" type="primary">manA</name>
    <name evidence="11" type="ORF">EPD83_002255</name>
</gene>
<dbReference type="SUPFAM" id="SSF51182">
    <property type="entry name" value="RmlC-like cupins"/>
    <property type="match status" value="1"/>
</dbReference>
<dbReference type="GO" id="GO:0004476">
    <property type="term" value="F:mannose-6-phosphate isomerase activity"/>
    <property type="evidence" value="ECO:0007669"/>
    <property type="project" value="UniProtKB-EC"/>
</dbReference>
<evidence type="ECO:0000256" key="1">
    <source>
        <dbReference type="ARBA" id="ARBA00000757"/>
    </source>
</evidence>
<dbReference type="AlphaFoldDB" id="A0A8T6QZ07"/>
<dbReference type="PIRSF" id="PIRSF001480">
    <property type="entry name" value="Mannose-6-phosphate_isomerase"/>
    <property type="match status" value="1"/>
</dbReference>
<accession>A0A8T6QZ07</accession>
<dbReference type="Pfam" id="PF20511">
    <property type="entry name" value="PMI_typeI_cat"/>
    <property type="match status" value="1"/>
</dbReference>
<dbReference type="Proteomes" id="UP000287866">
    <property type="component" value="Unassembled WGS sequence"/>
</dbReference>
<dbReference type="InterPro" id="IPR046457">
    <property type="entry name" value="PMI_typeI_cat"/>
</dbReference>
<protein>
    <recommendedName>
        <fullName evidence="3">mannose-6-phosphate isomerase</fullName>
        <ecNumber evidence="3">5.3.1.8</ecNumber>
    </recommendedName>
</protein>
<feature type="domain" description="Phosphomannose isomerase type I catalytic" evidence="10">
    <location>
        <begin position="3"/>
        <end position="139"/>
    </location>
</feature>
<sequence>MDRLDPVVFTDAWGSFVSIASLQGRPIPTPEPESELWMGAHESGPAGTDRPGSPDLAAVIEADPAAELGGECVERFGPRLPFLLKVLAPGRAISIQVHPTAEQARAVRARTGDAVYVDDFAKPELLLAIAPFEVFVGMRAPEAVAEIARRLDVPDLTRAVADAAGTPDPAHTVLRAVLETPAEHVAGLVREVVAACVRLSETADEIGAAAAAVVEVAEMHPDDIGVVVLLLMHHRLLAPGEYVDVAAGVLHSYVRGLGIEVLANSDNVVRAGLTSKEVNVPELLRVVDPRADGVAGRGRAVADGVEVFDSASDRFLLHRVATGRPLPGAGPRVVFCLRGRVTLRSGSGRVLELGDTGSAFLPAHEREVLLEGDGEVYVVAVPGLTAS</sequence>
<dbReference type="PANTHER" id="PTHR10309:SF0">
    <property type="entry name" value="MANNOSE-6-PHOSPHATE ISOMERASE"/>
    <property type="match status" value="1"/>
</dbReference>
<keyword evidence="12" id="KW-1185">Reference proteome</keyword>
<evidence type="ECO:0000256" key="7">
    <source>
        <dbReference type="PIRSR" id="PIRSR001480-1"/>
    </source>
</evidence>
<proteinExistence type="inferred from homology"/>
<evidence type="ECO:0000256" key="3">
    <source>
        <dbReference type="ARBA" id="ARBA00011956"/>
    </source>
</evidence>
<feature type="binding site" evidence="8">
    <location>
        <position position="251"/>
    </location>
    <ligand>
        <name>Zn(2+)</name>
        <dbReference type="ChEBI" id="CHEBI:29105"/>
    </ligand>
</feature>
<dbReference type="Gene3D" id="2.60.120.10">
    <property type="entry name" value="Jelly Rolls"/>
    <property type="match status" value="2"/>
</dbReference>
<dbReference type="NCBIfam" id="TIGR00218">
    <property type="entry name" value="manA"/>
    <property type="match status" value="1"/>
</dbReference>
<dbReference type="PRINTS" id="PR00714">
    <property type="entry name" value="MAN6PISMRASE"/>
</dbReference>
<dbReference type="RefSeq" id="WP_165566157.1">
    <property type="nucleotide sequence ID" value="NZ_SAYU02000004.1"/>
</dbReference>
<keyword evidence="5 8" id="KW-0862">Zinc</keyword>
<dbReference type="EMBL" id="SAYU02000004">
    <property type="protein sequence ID" value="NHA66877.1"/>
    <property type="molecule type" value="Genomic_DNA"/>
</dbReference>
<feature type="binding site" evidence="8">
    <location>
        <position position="124"/>
    </location>
    <ligand>
        <name>Zn(2+)</name>
        <dbReference type="ChEBI" id="CHEBI:29105"/>
    </ligand>
</feature>
<dbReference type="PANTHER" id="PTHR10309">
    <property type="entry name" value="MANNOSE-6-PHOSPHATE ISOMERASE"/>
    <property type="match status" value="1"/>
</dbReference>
<name>A0A8T6QZ07_9MICO</name>
<dbReference type="Gene3D" id="1.10.441.10">
    <property type="entry name" value="Phosphomannose Isomerase, domain 2"/>
    <property type="match status" value="1"/>
</dbReference>
<dbReference type="InterPro" id="IPR016305">
    <property type="entry name" value="Mannose-6-P_Isomerase"/>
</dbReference>
<evidence type="ECO:0000256" key="6">
    <source>
        <dbReference type="ARBA" id="ARBA00023235"/>
    </source>
</evidence>
<evidence type="ECO:0000256" key="4">
    <source>
        <dbReference type="ARBA" id="ARBA00022723"/>
    </source>
</evidence>
<keyword evidence="4 8" id="KW-0479">Metal-binding</keyword>
<comment type="catalytic activity">
    <reaction evidence="1">
        <text>D-mannose 6-phosphate = D-fructose 6-phosphate</text>
        <dbReference type="Rhea" id="RHEA:12356"/>
        <dbReference type="ChEBI" id="CHEBI:58735"/>
        <dbReference type="ChEBI" id="CHEBI:61527"/>
        <dbReference type="EC" id="5.3.1.8"/>
    </reaction>
</comment>
<evidence type="ECO:0000313" key="12">
    <source>
        <dbReference type="Proteomes" id="UP000287866"/>
    </source>
</evidence>
<dbReference type="GO" id="GO:0008270">
    <property type="term" value="F:zinc ion binding"/>
    <property type="evidence" value="ECO:0007669"/>
    <property type="project" value="InterPro"/>
</dbReference>
<comment type="caution">
    <text evidence="11">The sequence shown here is derived from an EMBL/GenBank/DDBJ whole genome shotgun (WGS) entry which is preliminary data.</text>
</comment>
<feature type="active site" evidence="7">
    <location>
        <position position="270"/>
    </location>
</feature>
<dbReference type="InterPro" id="IPR001250">
    <property type="entry name" value="Man6P_Isoase-1"/>
</dbReference>
<reference evidence="11" key="1">
    <citation type="submission" date="2020-03" db="EMBL/GenBank/DDBJ databases">
        <title>Phycicoccus flavus sp. nov., a novel endophytic actinobacterium isolated from branch of Kandelia candel.</title>
        <authorList>
            <person name="Tuo L."/>
        </authorList>
    </citation>
    <scope>NUCLEOTIDE SEQUENCE</scope>
    <source>
        <strain evidence="11">CMS6Z-2</strain>
    </source>
</reference>
<feature type="region of interest" description="Disordered" evidence="9">
    <location>
        <begin position="23"/>
        <end position="52"/>
    </location>
</feature>
<dbReference type="GO" id="GO:0005975">
    <property type="term" value="P:carbohydrate metabolic process"/>
    <property type="evidence" value="ECO:0007669"/>
    <property type="project" value="InterPro"/>
</dbReference>
<feature type="binding site" evidence="8">
    <location>
        <position position="96"/>
    </location>
    <ligand>
        <name>Zn(2+)</name>
        <dbReference type="ChEBI" id="CHEBI:29105"/>
    </ligand>
</feature>
<dbReference type="InterPro" id="IPR014710">
    <property type="entry name" value="RmlC-like_jellyroll"/>
</dbReference>
<dbReference type="EC" id="5.3.1.8" evidence="3"/>